<dbReference type="Proteomes" id="UP000053447">
    <property type="component" value="Unassembled WGS sequence"/>
</dbReference>
<protein>
    <submittedName>
        <fullName evidence="1">Uncharacterized protein</fullName>
    </submittedName>
</protein>
<dbReference type="OrthoDB" id="5382953at2759"/>
<name>A0A0W4ZW28_PNEJ7</name>
<keyword evidence="2" id="KW-1185">Reference proteome</keyword>
<proteinExistence type="predicted"/>
<dbReference type="STRING" id="1408657.A0A0W4ZW28"/>
<reference evidence="2" key="1">
    <citation type="journal article" date="2016" name="Nat. Commun.">
        <title>Genome analysis of three Pneumocystis species reveals adaptation mechanisms to life exclusively in mammalian hosts.</title>
        <authorList>
            <person name="Ma L."/>
            <person name="Chen Z."/>
            <person name="Huang D.W."/>
            <person name="Kutty G."/>
            <person name="Ishihara M."/>
            <person name="Wang H."/>
            <person name="Abouelleil A."/>
            <person name="Bishop L."/>
            <person name="Davey E."/>
            <person name="Deng R."/>
            <person name="Deng X."/>
            <person name="Fan L."/>
            <person name="Fantoni G."/>
            <person name="Fitzgerald M."/>
            <person name="Gogineni E."/>
            <person name="Goldberg J.M."/>
            <person name="Handley G."/>
            <person name="Hu X."/>
            <person name="Huber C."/>
            <person name="Jiao X."/>
            <person name="Jones K."/>
            <person name="Levin J.Z."/>
            <person name="Liu Y."/>
            <person name="Macdonald P."/>
            <person name="Melnikov A."/>
            <person name="Raley C."/>
            <person name="Sassi M."/>
            <person name="Sherman B.T."/>
            <person name="Song X."/>
            <person name="Sykes S."/>
            <person name="Tran B."/>
            <person name="Walsh L."/>
            <person name="Xia Y."/>
            <person name="Yang J."/>
            <person name="Young S."/>
            <person name="Zeng Q."/>
            <person name="Zheng X."/>
            <person name="Stephens R."/>
            <person name="Nusbaum C."/>
            <person name="Birren B.W."/>
            <person name="Azadi P."/>
            <person name="Lempicki R.A."/>
            <person name="Cuomo C.A."/>
            <person name="Kovacs J.A."/>
        </authorList>
    </citation>
    <scope>NUCLEOTIDE SEQUENCE [LARGE SCALE GENOMIC DNA]</scope>
    <source>
        <strain evidence="2">RU7</strain>
    </source>
</reference>
<accession>A0A0W4ZW28</accession>
<gene>
    <name evidence="1" type="ORF">T551_00062</name>
</gene>
<organism evidence="1 2">
    <name type="scientific">Pneumocystis jirovecii (strain RU7)</name>
    <name type="common">Human pneumocystis pneumonia agent</name>
    <dbReference type="NCBI Taxonomy" id="1408657"/>
    <lineage>
        <taxon>Eukaryota</taxon>
        <taxon>Fungi</taxon>
        <taxon>Dikarya</taxon>
        <taxon>Ascomycota</taxon>
        <taxon>Taphrinomycotina</taxon>
        <taxon>Pneumocystomycetes</taxon>
        <taxon>Pneumocystaceae</taxon>
        <taxon>Pneumocystis</taxon>
    </lineage>
</organism>
<evidence type="ECO:0000313" key="1">
    <source>
        <dbReference type="EMBL" id="KTW32577.1"/>
    </source>
</evidence>
<dbReference type="GeneID" id="28938584"/>
<dbReference type="AlphaFoldDB" id="A0A0W4ZW28"/>
<sequence length="868" mass="102194">MREDQTFKPLKPGTIHDLPQCELNYVYVTQQILPRLKKGNEDPPEDIFDVIERGPFVITGFIHMNEETQIRFAHTSRKTVFIKLRNVYLYKIEQLPSNSLLIWVVGQRALYAIRNVSDEYKETFDIVIEKANLYLYLRSIRKSETEDCIFTFPEYLEQISHVLGEKELVVKNKMIKYSKFLFFMMLDDVLLNWQTSLFFKDLKQLCNDSFKIAELNKKKVEILRNEAVNTLKLTNSFTDESIINNKQKLDDSFQLQHDFFNVEFLFKKSQNRILTYPFPRANAEGRKLYNDLKKALMYIPFKPEDLDIETAAIFLGNDLNSVNDMREKIKDHAEGLIDFIKISKKWEKSILFKQLIDISKGIDICLKETDSMFFKNEDSQKLYEKKNKIYHNTESIKNIPNKRTILDLNNSSAELSINNNVTYKTDLTSKKEFLYKITDQLISELIDSQKYAKKYNLKIFIDNITKNFKISYRATLKFILQNIEYFANLAIQKHTEIYKDLENMLIFKLNFLKNPKLKLSMNKQLKTSKYNILKSNASNFLEDSCFKNKKKLNKKKYIENEIHKSKNYNTPSDFETIIKDEILDPLDIIYKSSDTKLDLQKLNNISTNFKKNTECLKETISHDSYKSPFNINTTFNNKRNKLNLNLLKKHADFPKNEKEAYNNNPKQNTMNEFLSNTNLKHELLCEDTINKPNHKIISENLSVLIDKSPVSEKKNIITYSDFNKSNQEKNYLNTEVEADLQPFKFDNSATSNDSSFNKFTKILLESSLIRPGRGKPMLQIIPLPPTQPSQNSKLWFCPVKDCNYFSETFISNRIFKTIIKHLKYHRSILSSKDKYENSEHQLKNKLVRDFVDKIETITTVWNLQLNES</sequence>
<dbReference type="RefSeq" id="XP_018231269.1">
    <property type="nucleotide sequence ID" value="XM_018372329.1"/>
</dbReference>
<dbReference type="EMBL" id="LFWA01000001">
    <property type="protein sequence ID" value="KTW32577.1"/>
    <property type="molecule type" value="Genomic_DNA"/>
</dbReference>
<comment type="caution">
    <text evidence="1">The sequence shown here is derived from an EMBL/GenBank/DDBJ whole genome shotgun (WGS) entry which is preliminary data.</text>
</comment>
<evidence type="ECO:0000313" key="2">
    <source>
        <dbReference type="Proteomes" id="UP000053447"/>
    </source>
</evidence>
<dbReference type="VEuPathDB" id="FungiDB:T551_00062"/>